<keyword evidence="1" id="KW-0812">Transmembrane</keyword>
<sequence length="179" mass="18453">MSITVVNGLPAHVLVVHFVVVLVPLSALAVVVGAIWPSAARRMGVVLPLLALVTLASVPVATNAGEWLEEHVDSDALVRRHAELGDGLLPWAAGLFVLATAVWWTTRRSASAEAAPGERTRAATSRSALIVRAAAVVLSVVVAAGAVVDVYRIGDSGAKAAWHDGFSKTTDGGGHGDDD</sequence>
<feature type="transmembrane region" description="Helical" evidence="1">
    <location>
        <begin position="45"/>
        <end position="68"/>
    </location>
</feature>
<dbReference type="InterPro" id="IPR019251">
    <property type="entry name" value="DUF2231_TM"/>
</dbReference>
<dbReference type="Pfam" id="PF09990">
    <property type="entry name" value="DUF2231"/>
    <property type="match status" value="1"/>
</dbReference>
<dbReference type="AlphaFoldDB" id="A0A0A0NH75"/>
<dbReference type="STRING" id="1343740.M271_19245"/>
<organism evidence="3 4">
    <name type="scientific">Streptomyces rapamycinicus (strain ATCC 29253 / DSM 41530 / NRRL 5491 / AYB-994)</name>
    <name type="common">Streptomyces hygroscopicus (strain ATCC 29253)</name>
    <dbReference type="NCBI Taxonomy" id="1343740"/>
    <lineage>
        <taxon>Bacteria</taxon>
        <taxon>Bacillati</taxon>
        <taxon>Actinomycetota</taxon>
        <taxon>Actinomycetes</taxon>
        <taxon>Kitasatosporales</taxon>
        <taxon>Streptomycetaceae</taxon>
        <taxon>Streptomyces</taxon>
        <taxon>Streptomyces violaceusniger group</taxon>
    </lineage>
</organism>
<evidence type="ECO:0000313" key="3">
    <source>
        <dbReference type="EMBL" id="RLV81565.1"/>
    </source>
</evidence>
<feature type="transmembrane region" description="Helical" evidence="1">
    <location>
        <begin position="88"/>
        <end position="106"/>
    </location>
</feature>
<evidence type="ECO:0000259" key="2">
    <source>
        <dbReference type="Pfam" id="PF09990"/>
    </source>
</evidence>
<dbReference type="RefSeq" id="WP_020868827.1">
    <property type="nucleotide sequence ID" value="NC_022785.1"/>
</dbReference>
<dbReference type="Proteomes" id="UP000281594">
    <property type="component" value="Unassembled WGS sequence"/>
</dbReference>
<evidence type="ECO:0000256" key="1">
    <source>
        <dbReference type="SAM" id="Phobius"/>
    </source>
</evidence>
<protein>
    <recommendedName>
        <fullName evidence="2">DUF2231 domain-containing protein</fullName>
    </recommendedName>
</protein>
<keyword evidence="1" id="KW-1133">Transmembrane helix</keyword>
<name>A0A0A0NH75_STRRN</name>
<dbReference type="EMBL" id="QYCY01000001">
    <property type="protein sequence ID" value="RLV81565.1"/>
    <property type="molecule type" value="Genomic_DNA"/>
</dbReference>
<proteinExistence type="predicted"/>
<dbReference type="HOGENOM" id="CLU_112849_0_0_11"/>
<reference evidence="3 4" key="1">
    <citation type="journal article" date="2018" name="J. Biol. Chem.">
        <title>Discovery of the actinoplanic acid pathway in Streptomyces rapamycinicus reveals a genetically conserved synergism with rapamycin.</title>
        <authorList>
            <person name="Mrak P."/>
            <person name="Krastel P."/>
            <person name="Pivk Lukancic P."/>
            <person name="Tao J."/>
            <person name="Pistorius D."/>
            <person name="Moore C.M."/>
        </authorList>
    </citation>
    <scope>NUCLEOTIDE SEQUENCE [LARGE SCALE GENOMIC DNA]</scope>
    <source>
        <strain evidence="3 4">NRRL 5491</strain>
    </source>
</reference>
<feature type="transmembrane region" description="Helical" evidence="1">
    <location>
        <begin position="127"/>
        <end position="148"/>
    </location>
</feature>
<evidence type="ECO:0000313" key="4">
    <source>
        <dbReference type="Proteomes" id="UP000281594"/>
    </source>
</evidence>
<comment type="caution">
    <text evidence="3">The sequence shown here is derived from an EMBL/GenBank/DDBJ whole genome shotgun (WGS) entry which is preliminary data.</text>
</comment>
<feature type="transmembrane region" description="Helical" evidence="1">
    <location>
        <begin position="12"/>
        <end position="36"/>
    </location>
</feature>
<dbReference type="KEGG" id="src:M271_19245"/>
<gene>
    <name evidence="3" type="ORF">D3C57_124310</name>
</gene>
<keyword evidence="1" id="KW-0472">Membrane</keyword>
<accession>A0A0A0NH75</accession>
<dbReference type="eggNOG" id="ENOG5032TXC">
    <property type="taxonomic scope" value="Bacteria"/>
</dbReference>
<feature type="domain" description="DUF2231" evidence="2">
    <location>
        <begin position="8"/>
        <end position="166"/>
    </location>
</feature>